<proteinExistence type="inferred from homology"/>
<evidence type="ECO:0000256" key="6">
    <source>
        <dbReference type="ARBA" id="ARBA00023304"/>
    </source>
</evidence>
<evidence type="ECO:0000256" key="8">
    <source>
        <dbReference type="RuleBase" id="RU368092"/>
    </source>
</evidence>
<dbReference type="GeneID" id="77461746"/>
<dbReference type="CDD" id="cd04878">
    <property type="entry name" value="ACT_AHAS"/>
    <property type="match status" value="1"/>
</dbReference>
<comment type="catalytic activity">
    <reaction evidence="7 8">
        <text>2 pyruvate + H(+) = (2S)-2-acetolactate + CO2</text>
        <dbReference type="Rhea" id="RHEA:25249"/>
        <dbReference type="ChEBI" id="CHEBI:15361"/>
        <dbReference type="ChEBI" id="CHEBI:15378"/>
        <dbReference type="ChEBI" id="CHEBI:16526"/>
        <dbReference type="ChEBI" id="CHEBI:58476"/>
        <dbReference type="EC" id="2.2.1.6"/>
    </reaction>
</comment>
<evidence type="ECO:0000259" key="9">
    <source>
        <dbReference type="PROSITE" id="PS51671"/>
    </source>
</evidence>
<dbReference type="InterPro" id="IPR002912">
    <property type="entry name" value="ACT_dom"/>
</dbReference>
<dbReference type="EC" id="2.2.1.6" evidence="8"/>
<dbReference type="InterPro" id="IPR004789">
    <property type="entry name" value="Acetalactate_synth_ssu"/>
</dbReference>
<dbReference type="GO" id="GO:0009099">
    <property type="term" value="P:L-valine biosynthetic process"/>
    <property type="evidence" value="ECO:0007669"/>
    <property type="project" value="UniProtKB-UniRule"/>
</dbReference>
<feature type="domain" description="ACT" evidence="9">
    <location>
        <begin position="6"/>
        <end position="80"/>
    </location>
</feature>
<keyword evidence="6 8" id="KW-0100">Branched-chain amino acid biosynthesis</keyword>
<dbReference type="PANTHER" id="PTHR30239:SF0">
    <property type="entry name" value="ACETOLACTATE SYNTHASE SMALL SUBUNIT 1, CHLOROPLASTIC"/>
    <property type="match status" value="1"/>
</dbReference>
<comment type="similarity">
    <text evidence="3 8">Belongs to the acetolactate synthase small subunit family.</text>
</comment>
<dbReference type="RefSeq" id="WP_022789921.1">
    <property type="nucleotide sequence ID" value="NZ_JACJKL010000006.1"/>
</dbReference>
<protein>
    <recommendedName>
        <fullName evidence="8">Acetolactate synthase small subunit</fullName>
        <shortName evidence="8">AHAS</shortName>
        <shortName evidence="8">ALS</shortName>
        <ecNumber evidence="8">2.2.1.6</ecNumber>
    </recommendedName>
    <alternativeName>
        <fullName evidence="8">Acetohydroxy-acid synthase small subunit</fullName>
    </alternativeName>
</protein>
<comment type="pathway">
    <text evidence="1 8">Amino-acid biosynthesis; L-isoleucine biosynthesis; L-isoleucine from 2-oxobutanoate: step 1/4.</text>
</comment>
<dbReference type="Proteomes" id="UP000255523">
    <property type="component" value="Unassembled WGS sequence"/>
</dbReference>
<dbReference type="UniPathway" id="UPA00047">
    <property type="reaction ID" value="UER00055"/>
</dbReference>
<evidence type="ECO:0000313" key="10">
    <source>
        <dbReference type="EMBL" id="SUO03889.1"/>
    </source>
</evidence>
<dbReference type="Gene3D" id="3.30.70.1150">
    <property type="entry name" value="ACT-like. Chain A, domain 2"/>
    <property type="match status" value="1"/>
</dbReference>
<evidence type="ECO:0000313" key="11">
    <source>
        <dbReference type="Proteomes" id="UP000255523"/>
    </source>
</evidence>
<dbReference type="InterPro" id="IPR054480">
    <property type="entry name" value="AHAS_small-like_ACT"/>
</dbReference>
<keyword evidence="8 10" id="KW-0808">Transferase</keyword>
<evidence type="ECO:0000256" key="5">
    <source>
        <dbReference type="ARBA" id="ARBA00022605"/>
    </source>
</evidence>
<dbReference type="UniPathway" id="UPA00049">
    <property type="reaction ID" value="UER00059"/>
</dbReference>
<evidence type="ECO:0000256" key="1">
    <source>
        <dbReference type="ARBA" id="ARBA00004974"/>
    </source>
</evidence>
<dbReference type="NCBIfam" id="NF008864">
    <property type="entry name" value="PRK11895.1"/>
    <property type="match status" value="1"/>
</dbReference>
<sequence length="178" mass="20241">MESRFVIALLVDNKSGVLTRISSMFTRRGFNIDSLTVGRTEDPRFSRVTICAQGDDATRKQIMKQARKLYNVHEVKLMPEEDSVRRELALIKLRNKQETRSDILSAVDIFRGKIIDFSPNTLCVEITGNTSKIEAFITVVKPLGILEMCRTGITSLERGCKYLNSETQTFEDSQKCKE</sequence>
<comment type="subunit">
    <text evidence="4 8">Dimer of large and small chains.</text>
</comment>
<dbReference type="GO" id="GO:0005829">
    <property type="term" value="C:cytosol"/>
    <property type="evidence" value="ECO:0007669"/>
    <property type="project" value="TreeGrafter"/>
</dbReference>
<dbReference type="AlphaFoldDB" id="A0A380LJ66"/>
<gene>
    <name evidence="10" type="primary">ilvH</name>
    <name evidence="10" type="ORF">NCTC11087_00769</name>
</gene>
<dbReference type="GO" id="GO:1990610">
    <property type="term" value="F:acetolactate synthase regulator activity"/>
    <property type="evidence" value="ECO:0007669"/>
    <property type="project" value="UniProtKB-UniRule"/>
</dbReference>
<dbReference type="InterPro" id="IPR027271">
    <property type="entry name" value="Acetolactate_synth/TF_NikR_C"/>
</dbReference>
<dbReference type="OrthoDB" id="9787365at2"/>
<dbReference type="Gene3D" id="3.30.70.260">
    <property type="match status" value="1"/>
</dbReference>
<dbReference type="GO" id="GO:0003984">
    <property type="term" value="F:acetolactate synthase activity"/>
    <property type="evidence" value="ECO:0007669"/>
    <property type="project" value="UniProtKB-UniRule"/>
</dbReference>
<dbReference type="NCBIfam" id="TIGR00119">
    <property type="entry name" value="acolac_sm"/>
    <property type="match status" value="1"/>
</dbReference>
<dbReference type="EMBL" id="UHFX01000003">
    <property type="protein sequence ID" value="SUO03889.1"/>
    <property type="molecule type" value="Genomic_DNA"/>
</dbReference>
<comment type="pathway">
    <text evidence="2 8">Amino-acid biosynthesis; L-valine biosynthesis; L-valine from pyruvate: step 1/4.</text>
</comment>
<dbReference type="PROSITE" id="PS51671">
    <property type="entry name" value="ACT"/>
    <property type="match status" value="1"/>
</dbReference>
<dbReference type="Pfam" id="PF22629">
    <property type="entry name" value="ACT_AHAS_ss"/>
    <property type="match status" value="1"/>
</dbReference>
<reference evidence="10 11" key="1">
    <citation type="submission" date="2018-06" db="EMBL/GenBank/DDBJ databases">
        <authorList>
            <consortium name="Pathogen Informatics"/>
            <person name="Doyle S."/>
        </authorList>
    </citation>
    <scope>NUCLEOTIDE SEQUENCE [LARGE SCALE GENOMIC DNA]</scope>
    <source>
        <strain evidence="10 11">NCTC11087</strain>
    </source>
</reference>
<dbReference type="InterPro" id="IPR039557">
    <property type="entry name" value="AHAS_ACT"/>
</dbReference>
<keyword evidence="5 8" id="KW-0028">Amino-acid biosynthesis</keyword>
<evidence type="ECO:0000256" key="2">
    <source>
        <dbReference type="ARBA" id="ARBA00005025"/>
    </source>
</evidence>
<dbReference type="Pfam" id="PF10369">
    <property type="entry name" value="ALS_ss_C"/>
    <property type="match status" value="1"/>
</dbReference>
<dbReference type="InterPro" id="IPR045865">
    <property type="entry name" value="ACT-like_dom_sf"/>
</dbReference>
<dbReference type="SUPFAM" id="SSF55021">
    <property type="entry name" value="ACT-like"/>
    <property type="match status" value="2"/>
</dbReference>
<comment type="function">
    <text evidence="8">Catalyzes the conversion of 2 pyruvate molecules into acetolactate in the first common step of the biosynthetic pathway of the branched-amino acids such as leucine, isoleucine, and valine.</text>
</comment>
<evidence type="ECO:0000256" key="7">
    <source>
        <dbReference type="ARBA" id="ARBA00048670"/>
    </source>
</evidence>
<keyword evidence="11" id="KW-1185">Reference proteome</keyword>
<dbReference type="FunFam" id="3.30.70.1150:FF:000001">
    <property type="entry name" value="Acetolactate synthase small subunit"/>
    <property type="match status" value="1"/>
</dbReference>
<evidence type="ECO:0000256" key="3">
    <source>
        <dbReference type="ARBA" id="ARBA00006341"/>
    </source>
</evidence>
<name>A0A380LJ66_9FIRM</name>
<dbReference type="PANTHER" id="PTHR30239">
    <property type="entry name" value="ACETOLACTATE SYNTHASE SMALL SUBUNIT"/>
    <property type="match status" value="1"/>
</dbReference>
<dbReference type="GO" id="GO:0009097">
    <property type="term" value="P:isoleucine biosynthetic process"/>
    <property type="evidence" value="ECO:0007669"/>
    <property type="project" value="UniProtKB-UniRule"/>
</dbReference>
<dbReference type="InterPro" id="IPR019455">
    <property type="entry name" value="Acetolactate_synth_ssu_C"/>
</dbReference>
<evidence type="ECO:0000256" key="4">
    <source>
        <dbReference type="ARBA" id="ARBA00011744"/>
    </source>
</evidence>
<organism evidence="10 11">
    <name type="scientific">Faecalicoccus pleomorphus</name>
    <dbReference type="NCBI Taxonomy" id="1323"/>
    <lineage>
        <taxon>Bacteria</taxon>
        <taxon>Bacillati</taxon>
        <taxon>Bacillota</taxon>
        <taxon>Erysipelotrichia</taxon>
        <taxon>Erysipelotrichales</taxon>
        <taxon>Erysipelotrichaceae</taxon>
        <taxon>Faecalicoccus</taxon>
    </lineage>
</organism>
<accession>A0A380LJ66</accession>